<organism evidence="9">
    <name type="scientific">Sporolactobacillus sp. Y61</name>
    <dbReference type="NCBI Taxonomy" id="3160863"/>
    <lineage>
        <taxon>Bacteria</taxon>
        <taxon>Bacillati</taxon>
        <taxon>Bacillota</taxon>
        <taxon>Bacilli</taxon>
        <taxon>Bacillales</taxon>
        <taxon>Sporolactobacillaceae</taxon>
        <taxon>Sporolactobacillus</taxon>
    </lineage>
</organism>
<gene>
    <name evidence="9" type="primary">cyoE</name>
    <name evidence="8" type="synonym">ctaB</name>
    <name evidence="9" type="ORF">ABNN70_09505</name>
</gene>
<reference evidence="9" key="1">
    <citation type="submission" date="2024-06" db="EMBL/GenBank/DDBJ databases">
        <authorList>
            <person name="Fan A."/>
            <person name="Zhang F.Y."/>
            <person name="Zhang L."/>
        </authorList>
    </citation>
    <scope>NUCLEOTIDE SEQUENCE</scope>
    <source>
        <strain evidence="9">Y61</strain>
    </source>
</reference>
<feature type="transmembrane region" description="Helical" evidence="8">
    <location>
        <begin position="110"/>
        <end position="131"/>
    </location>
</feature>
<dbReference type="InterPro" id="IPR030470">
    <property type="entry name" value="UbiA_prenylTrfase_CS"/>
</dbReference>
<feature type="transmembrane region" description="Helical" evidence="8">
    <location>
        <begin position="137"/>
        <end position="155"/>
    </location>
</feature>
<dbReference type="Gene3D" id="1.10.357.140">
    <property type="entry name" value="UbiA prenyltransferase"/>
    <property type="match status" value="1"/>
</dbReference>
<keyword evidence="4 8" id="KW-1133">Transmembrane helix</keyword>
<comment type="subcellular location">
    <subcellularLocation>
        <location evidence="8">Cell membrane</location>
        <topology evidence="8">Multi-pass membrane protein</topology>
    </subcellularLocation>
    <subcellularLocation>
        <location evidence="1">Membrane</location>
        <topology evidence="1">Multi-pass membrane protein</topology>
    </subcellularLocation>
</comment>
<evidence type="ECO:0000256" key="5">
    <source>
        <dbReference type="ARBA" id="ARBA00023133"/>
    </source>
</evidence>
<feature type="transmembrane region" description="Helical" evidence="8">
    <location>
        <begin position="36"/>
        <end position="58"/>
    </location>
</feature>
<dbReference type="PANTHER" id="PTHR43448">
    <property type="entry name" value="PROTOHEME IX FARNESYLTRANSFERASE, MITOCHONDRIAL"/>
    <property type="match status" value="1"/>
</dbReference>
<dbReference type="CDD" id="cd13957">
    <property type="entry name" value="PT_UbiA_Cox10"/>
    <property type="match status" value="1"/>
</dbReference>
<feature type="transmembrane region" description="Helical" evidence="8">
    <location>
        <begin position="258"/>
        <end position="279"/>
    </location>
</feature>
<dbReference type="GO" id="GO:0008495">
    <property type="term" value="F:protoheme IX farnesyltransferase activity"/>
    <property type="evidence" value="ECO:0007669"/>
    <property type="project" value="UniProtKB-UniRule"/>
</dbReference>
<evidence type="ECO:0000313" key="9">
    <source>
        <dbReference type="EMBL" id="XCJ15947.1"/>
    </source>
</evidence>
<feature type="transmembrane region" description="Helical" evidence="8">
    <location>
        <begin position="194"/>
        <end position="211"/>
    </location>
</feature>
<comment type="subunit">
    <text evidence="8">Interacts with CtaA.</text>
</comment>
<dbReference type="EMBL" id="CP159510">
    <property type="protein sequence ID" value="XCJ15947.1"/>
    <property type="molecule type" value="Genomic_DNA"/>
</dbReference>
<dbReference type="PROSITE" id="PS00943">
    <property type="entry name" value="UBIA"/>
    <property type="match status" value="1"/>
</dbReference>
<keyword evidence="6 8" id="KW-0472">Membrane</keyword>
<feature type="transmembrane region" description="Helical" evidence="8">
    <location>
        <begin position="223"/>
        <end position="246"/>
    </location>
</feature>
<dbReference type="PANTHER" id="PTHR43448:SF2">
    <property type="entry name" value="PROTOHEME IX FARNESYLTRANSFERASE, MITOCHONDRIAL"/>
    <property type="match status" value="1"/>
</dbReference>
<feature type="transmembrane region" description="Helical" evidence="8">
    <location>
        <begin position="291"/>
        <end position="311"/>
    </location>
</feature>
<evidence type="ECO:0000256" key="2">
    <source>
        <dbReference type="ARBA" id="ARBA00022679"/>
    </source>
</evidence>
<evidence type="ECO:0000256" key="4">
    <source>
        <dbReference type="ARBA" id="ARBA00022989"/>
    </source>
</evidence>
<evidence type="ECO:0000256" key="1">
    <source>
        <dbReference type="ARBA" id="ARBA00004141"/>
    </source>
</evidence>
<evidence type="ECO:0000256" key="7">
    <source>
        <dbReference type="ARBA" id="ARBA00047690"/>
    </source>
</evidence>
<dbReference type="InterPro" id="IPR006369">
    <property type="entry name" value="Protohaem_IX_farnesylTrfase"/>
</dbReference>
<comment type="catalytic activity">
    <reaction evidence="7 8">
        <text>heme b + (2E,6E)-farnesyl diphosphate + H2O = Fe(II)-heme o + diphosphate</text>
        <dbReference type="Rhea" id="RHEA:28070"/>
        <dbReference type="ChEBI" id="CHEBI:15377"/>
        <dbReference type="ChEBI" id="CHEBI:33019"/>
        <dbReference type="ChEBI" id="CHEBI:60344"/>
        <dbReference type="ChEBI" id="CHEBI:60530"/>
        <dbReference type="ChEBI" id="CHEBI:175763"/>
        <dbReference type="EC" id="2.5.1.141"/>
    </reaction>
</comment>
<dbReference type="InterPro" id="IPR000537">
    <property type="entry name" value="UbiA_prenyltransferase"/>
</dbReference>
<comment type="miscellaneous">
    <text evidence="8">Carbon 2 of the heme B porphyrin ring is defined according to the Fischer nomenclature.</text>
</comment>
<keyword evidence="5 8" id="KW-0350">Heme biosynthesis</keyword>
<feature type="transmembrane region" description="Helical" evidence="8">
    <location>
        <begin position="162"/>
        <end position="182"/>
    </location>
</feature>
<keyword evidence="2 8" id="KW-0808">Transferase</keyword>
<comment type="function">
    <text evidence="8">Converts heme B (protoheme IX) to heme O by substitution of the vinyl group on carbon 2 of heme B porphyrin ring with a hydroxyethyl farnesyl side group.</text>
</comment>
<dbReference type="AlphaFoldDB" id="A0AAU8ICL4"/>
<dbReference type="Pfam" id="PF01040">
    <property type="entry name" value="UbiA"/>
    <property type="match status" value="1"/>
</dbReference>
<dbReference type="NCBIfam" id="TIGR01473">
    <property type="entry name" value="cyoE_ctaB"/>
    <property type="match status" value="1"/>
</dbReference>
<dbReference type="GO" id="GO:0048034">
    <property type="term" value="P:heme O biosynthetic process"/>
    <property type="evidence" value="ECO:0007669"/>
    <property type="project" value="UniProtKB-UniRule"/>
</dbReference>
<dbReference type="GO" id="GO:0005886">
    <property type="term" value="C:plasma membrane"/>
    <property type="evidence" value="ECO:0007669"/>
    <property type="project" value="UniProtKB-SubCell"/>
</dbReference>
<keyword evidence="8" id="KW-1003">Cell membrane</keyword>
<proteinExistence type="inferred from homology"/>
<evidence type="ECO:0000256" key="3">
    <source>
        <dbReference type="ARBA" id="ARBA00022692"/>
    </source>
</evidence>
<dbReference type="EC" id="2.5.1.141" evidence="8"/>
<name>A0AAU8ICL4_9BACL</name>
<keyword evidence="3 8" id="KW-0812">Transmembrane</keyword>
<dbReference type="InterPro" id="IPR044878">
    <property type="entry name" value="UbiA_sf"/>
</dbReference>
<comment type="similarity">
    <text evidence="8">Belongs to the UbiA prenyltransferase family. Protoheme IX farnesyltransferase subfamily.</text>
</comment>
<protein>
    <recommendedName>
        <fullName evidence="8">Protoheme IX farnesyltransferase</fullName>
        <ecNumber evidence="8">2.5.1.141</ecNumber>
    </recommendedName>
    <alternativeName>
        <fullName evidence="8">Heme B farnesyltransferase</fullName>
    </alternativeName>
    <alternativeName>
        <fullName evidence="8">Heme O synthase</fullName>
    </alternativeName>
</protein>
<feature type="transmembrane region" description="Helical" evidence="8">
    <location>
        <begin position="64"/>
        <end position="89"/>
    </location>
</feature>
<dbReference type="HAMAP" id="MF_00154">
    <property type="entry name" value="CyoE_CtaB"/>
    <property type="match status" value="1"/>
</dbReference>
<evidence type="ECO:0000256" key="6">
    <source>
        <dbReference type="ARBA" id="ARBA00023136"/>
    </source>
</evidence>
<accession>A0AAU8ICL4</accession>
<sequence length="312" mass="34489">MNKTMVTEQQLERNTASYDPPAERHLIKDVLTTIKIGIVNSNLMTAFTGVWLALYFTGQTLSDFLWPVIFVMAGTALVIAGGCSLNNYIDRDIDPLMVRTRDRPSATGRFNGLTVLRMGAFLSLAGLVLLLTASPAAALFGLIGLCTYVLIYTMWLKRTYSINTVVGSFAGAVPPLIGWAAIDPSMASPIPWTLFLIMFLWQPPHFLALAIKKVEDYRRAGIPMLPVVAGFAITQRQMVIYVAVLIPASLLLYPLGVFYLTAALIMGAGWLGYAVYGLFTKNRAKWSKVMFILSLNYMTLLFLTMIVATFFD</sequence>
<evidence type="ECO:0000256" key="8">
    <source>
        <dbReference type="HAMAP-Rule" id="MF_00154"/>
    </source>
</evidence>
<comment type="pathway">
    <text evidence="8">Porphyrin-containing compound metabolism; heme O biosynthesis; heme O from protoheme: step 1/1.</text>
</comment>
<dbReference type="RefSeq" id="WP_353947662.1">
    <property type="nucleotide sequence ID" value="NZ_CP159510.1"/>
</dbReference>